<evidence type="ECO:0000256" key="1">
    <source>
        <dbReference type="SAM" id="Coils"/>
    </source>
</evidence>
<evidence type="ECO:0000256" key="2">
    <source>
        <dbReference type="SAM" id="Phobius"/>
    </source>
</evidence>
<feature type="transmembrane region" description="Helical" evidence="2">
    <location>
        <begin position="12"/>
        <end position="33"/>
    </location>
</feature>
<protein>
    <submittedName>
        <fullName evidence="3">Cell division protein FtsL</fullName>
    </submittedName>
</protein>
<feature type="coiled-coil region" evidence="1">
    <location>
        <begin position="28"/>
        <end position="62"/>
    </location>
</feature>
<keyword evidence="2" id="KW-0812">Transmembrane</keyword>
<gene>
    <name evidence="3" type="primary">ftsL_1</name>
    <name evidence="3" type="ORF">AULFYP135_00731</name>
</gene>
<evidence type="ECO:0000313" key="3">
    <source>
        <dbReference type="EMBL" id="VYS87596.1"/>
    </source>
</evidence>
<keyword evidence="2" id="KW-1133">Transmembrane helix</keyword>
<dbReference type="EMBL" id="CACRSL010000003">
    <property type="protein sequence ID" value="VYS87596.1"/>
    <property type="molecule type" value="Genomic_DNA"/>
</dbReference>
<accession>A0A6N2S398</accession>
<keyword evidence="3" id="KW-0131">Cell cycle</keyword>
<proteinExistence type="predicted"/>
<dbReference type="AlphaFoldDB" id="A0A6N2S398"/>
<keyword evidence="3" id="KW-0132">Cell division</keyword>
<dbReference type="Pfam" id="PF04977">
    <property type="entry name" value="DivIC"/>
    <property type="match status" value="1"/>
</dbReference>
<sequence>MSKAQKKRANPLFRLLVVGFTCYAVFAMVGLQVEIAKRQREIKELEDKCTQQEIDNKEIERLLAEGNNEDYIERVARDKLDFSYPNERILVDVSGG</sequence>
<organism evidence="3">
    <name type="scientific">uncultured Anaerotruncus sp</name>
    <dbReference type="NCBI Taxonomy" id="905011"/>
    <lineage>
        <taxon>Bacteria</taxon>
        <taxon>Bacillati</taxon>
        <taxon>Bacillota</taxon>
        <taxon>Clostridia</taxon>
        <taxon>Eubacteriales</taxon>
        <taxon>Oscillospiraceae</taxon>
        <taxon>Anaerotruncus</taxon>
        <taxon>environmental samples</taxon>
    </lineage>
</organism>
<keyword evidence="1" id="KW-0175">Coiled coil</keyword>
<reference evidence="3" key="1">
    <citation type="submission" date="2019-11" db="EMBL/GenBank/DDBJ databases">
        <authorList>
            <person name="Feng L."/>
        </authorList>
    </citation>
    <scope>NUCLEOTIDE SEQUENCE</scope>
    <source>
        <strain evidence="3">AundefinedLFYP135</strain>
    </source>
</reference>
<name>A0A6N2S398_9FIRM</name>
<dbReference type="GO" id="GO:0051301">
    <property type="term" value="P:cell division"/>
    <property type="evidence" value="ECO:0007669"/>
    <property type="project" value="UniProtKB-KW"/>
</dbReference>
<dbReference type="InterPro" id="IPR007060">
    <property type="entry name" value="FtsL/DivIC"/>
</dbReference>
<keyword evidence="2" id="KW-0472">Membrane</keyword>